<dbReference type="Proteomes" id="UP001234989">
    <property type="component" value="Chromosome 4"/>
</dbReference>
<name>A0AAF0TKM8_SOLVR</name>
<dbReference type="AlphaFoldDB" id="A0AAF0TKM8"/>
<accession>A0AAF0TKM8</accession>
<proteinExistence type="predicted"/>
<reference evidence="1" key="1">
    <citation type="submission" date="2023-08" db="EMBL/GenBank/DDBJ databases">
        <title>A de novo genome assembly of Solanum verrucosum Schlechtendal, a Mexican diploid species geographically isolated from the other diploid A-genome species in potato relatives.</title>
        <authorList>
            <person name="Hosaka K."/>
        </authorList>
    </citation>
    <scope>NUCLEOTIDE SEQUENCE</scope>
    <source>
        <tissue evidence="1">Young leaves</tissue>
    </source>
</reference>
<organism evidence="1 2">
    <name type="scientific">Solanum verrucosum</name>
    <dbReference type="NCBI Taxonomy" id="315347"/>
    <lineage>
        <taxon>Eukaryota</taxon>
        <taxon>Viridiplantae</taxon>
        <taxon>Streptophyta</taxon>
        <taxon>Embryophyta</taxon>
        <taxon>Tracheophyta</taxon>
        <taxon>Spermatophyta</taxon>
        <taxon>Magnoliopsida</taxon>
        <taxon>eudicotyledons</taxon>
        <taxon>Gunneridae</taxon>
        <taxon>Pentapetalae</taxon>
        <taxon>asterids</taxon>
        <taxon>lamiids</taxon>
        <taxon>Solanales</taxon>
        <taxon>Solanaceae</taxon>
        <taxon>Solanoideae</taxon>
        <taxon>Solaneae</taxon>
        <taxon>Solanum</taxon>
    </lineage>
</organism>
<gene>
    <name evidence="1" type="ORF">MTR67_017287</name>
</gene>
<dbReference type="EMBL" id="CP133615">
    <property type="protein sequence ID" value="WMV23902.1"/>
    <property type="molecule type" value="Genomic_DNA"/>
</dbReference>
<evidence type="ECO:0000313" key="2">
    <source>
        <dbReference type="Proteomes" id="UP001234989"/>
    </source>
</evidence>
<evidence type="ECO:0000313" key="1">
    <source>
        <dbReference type="EMBL" id="WMV23902.1"/>
    </source>
</evidence>
<protein>
    <submittedName>
        <fullName evidence="1">Uncharacterized protein</fullName>
    </submittedName>
</protein>
<sequence length="89" mass="10327">MSYVIKQIPTHYLKFCAAYNNDFVQDLKKYMNVEAFELFTNSIFGPYADIHTCNYQGQISKCLLLLEIDRITLTSFMFGMRMGIFCASV</sequence>
<keyword evidence="2" id="KW-1185">Reference proteome</keyword>